<protein>
    <submittedName>
        <fullName evidence="6">Aldehyde dehydrogenase family protein</fullName>
    </submittedName>
</protein>
<dbReference type="SUPFAM" id="SSF53720">
    <property type="entry name" value="ALDH-like"/>
    <property type="match status" value="1"/>
</dbReference>
<sequence>MQQGQQAGPAPHEHEHGHGNAQGCGNAQGYGRERRGTPADTLDIVNPATEELITSVPATTPEEVDRAVARAAGAQAVWAALAPADRARLLRRFAALVDAHTEELAQAEVREAGHPVGNARWEAGNVRDLLEYAAGGVERLTGSQIPVAGGVNLTFAEPLGVVAVIAPWNFPMPIAAWGTAPALAAGNAVLLKPAETTPLTALRLAELGLAAGLPEGLFQVLPGEGPVTGHALVEHPRVAKVVFTGSTAIGKRIMAQCAASVKRVTLELGGKSPNIVFADADLERAAASAPGSFLDNTGQDCCARSRILIQRSVYDRFLALLEPAVLACTVGDPADEGTGIGPLISARQRERVRSYVPEDAPALIRGQAPDGPGYWYPATVLEAAPGERTAVEEIFGPVAVVIPFEDEEEAVRLANDTPYGLSGSLWTRDGARALRVARAVAAGNLSVNSHSSVRYSTPFGGYKQSGLGRELGPGALAAFTETKNVFISTEEST</sequence>
<evidence type="ECO:0000259" key="5">
    <source>
        <dbReference type="Pfam" id="PF00171"/>
    </source>
</evidence>
<keyword evidence="1 3" id="KW-0560">Oxidoreductase</keyword>
<dbReference type="Pfam" id="PF00171">
    <property type="entry name" value="Aldedh"/>
    <property type="match status" value="1"/>
</dbReference>
<feature type="domain" description="Aldehyde dehydrogenase" evidence="5">
    <location>
        <begin position="40"/>
        <end position="485"/>
    </location>
</feature>
<comment type="similarity">
    <text evidence="3">Belongs to the aldehyde dehydrogenase family.</text>
</comment>
<dbReference type="Gene3D" id="3.40.605.10">
    <property type="entry name" value="Aldehyde Dehydrogenase, Chain A, domain 1"/>
    <property type="match status" value="1"/>
</dbReference>
<comment type="caution">
    <text evidence="6">The sequence shown here is derived from an EMBL/GenBank/DDBJ whole genome shotgun (WGS) entry which is preliminary data.</text>
</comment>
<reference evidence="7" key="1">
    <citation type="journal article" date="2019" name="Int. J. Syst. Evol. Microbiol.">
        <title>The Global Catalogue of Microorganisms (GCM) 10K type strain sequencing project: providing services to taxonomists for standard genome sequencing and annotation.</title>
        <authorList>
            <consortium name="The Broad Institute Genomics Platform"/>
            <consortium name="The Broad Institute Genome Sequencing Center for Infectious Disease"/>
            <person name="Wu L."/>
            <person name="Ma J."/>
        </authorList>
    </citation>
    <scope>NUCLEOTIDE SEQUENCE [LARGE SCALE GENOMIC DNA]</scope>
    <source>
        <strain evidence="7">JCM 16373</strain>
    </source>
</reference>
<dbReference type="Gene3D" id="3.40.309.10">
    <property type="entry name" value="Aldehyde Dehydrogenase, Chain A, domain 2"/>
    <property type="match status" value="1"/>
</dbReference>
<gene>
    <name evidence="6" type="ORF">GCM10009863_01970</name>
</gene>
<proteinExistence type="inferred from homology"/>
<dbReference type="InterPro" id="IPR016163">
    <property type="entry name" value="Ald_DH_C"/>
</dbReference>
<feature type="region of interest" description="Disordered" evidence="4">
    <location>
        <begin position="1"/>
        <end position="42"/>
    </location>
</feature>
<dbReference type="Proteomes" id="UP001501447">
    <property type="component" value="Unassembled WGS sequence"/>
</dbReference>
<name>A0ABP6BXI6_9ACTN</name>
<evidence type="ECO:0000256" key="4">
    <source>
        <dbReference type="SAM" id="MobiDB-lite"/>
    </source>
</evidence>
<dbReference type="EMBL" id="BAAARJ010000001">
    <property type="protein sequence ID" value="GAA2592583.1"/>
    <property type="molecule type" value="Genomic_DNA"/>
</dbReference>
<dbReference type="InterPro" id="IPR016162">
    <property type="entry name" value="Ald_DH_N"/>
</dbReference>
<evidence type="ECO:0000256" key="1">
    <source>
        <dbReference type="ARBA" id="ARBA00023002"/>
    </source>
</evidence>
<evidence type="ECO:0000256" key="3">
    <source>
        <dbReference type="RuleBase" id="RU003345"/>
    </source>
</evidence>
<dbReference type="InterPro" id="IPR029510">
    <property type="entry name" value="Ald_DH_CS_GLU"/>
</dbReference>
<feature type="active site" evidence="2">
    <location>
        <position position="267"/>
    </location>
</feature>
<dbReference type="InterPro" id="IPR016161">
    <property type="entry name" value="Ald_DH/histidinol_DH"/>
</dbReference>
<evidence type="ECO:0000256" key="2">
    <source>
        <dbReference type="PROSITE-ProRule" id="PRU10007"/>
    </source>
</evidence>
<accession>A0ABP6BXI6</accession>
<dbReference type="PROSITE" id="PS00070">
    <property type="entry name" value="ALDEHYDE_DEHYDR_CYS"/>
    <property type="match status" value="1"/>
</dbReference>
<evidence type="ECO:0000313" key="7">
    <source>
        <dbReference type="Proteomes" id="UP001501447"/>
    </source>
</evidence>
<evidence type="ECO:0000313" key="6">
    <source>
        <dbReference type="EMBL" id="GAA2592583.1"/>
    </source>
</evidence>
<dbReference type="PANTHER" id="PTHR11699">
    <property type="entry name" value="ALDEHYDE DEHYDROGENASE-RELATED"/>
    <property type="match status" value="1"/>
</dbReference>
<keyword evidence="7" id="KW-1185">Reference proteome</keyword>
<dbReference type="InterPro" id="IPR016160">
    <property type="entry name" value="Ald_DH_CS_CYS"/>
</dbReference>
<dbReference type="PROSITE" id="PS00687">
    <property type="entry name" value="ALDEHYDE_DEHYDR_GLU"/>
    <property type="match status" value="1"/>
</dbReference>
<dbReference type="CDD" id="cd07078">
    <property type="entry name" value="ALDH"/>
    <property type="match status" value="1"/>
</dbReference>
<dbReference type="InterPro" id="IPR015590">
    <property type="entry name" value="Aldehyde_DH_dom"/>
</dbReference>
<organism evidence="6 7">
    <name type="scientific">Streptomyces axinellae</name>
    <dbReference type="NCBI Taxonomy" id="552788"/>
    <lineage>
        <taxon>Bacteria</taxon>
        <taxon>Bacillati</taxon>
        <taxon>Actinomycetota</taxon>
        <taxon>Actinomycetes</taxon>
        <taxon>Kitasatosporales</taxon>
        <taxon>Streptomycetaceae</taxon>
        <taxon>Streptomyces</taxon>
    </lineage>
</organism>